<comment type="caution">
    <text evidence="1">The sequence shown here is derived from an EMBL/GenBank/DDBJ whole genome shotgun (WGS) entry which is preliminary data.</text>
</comment>
<reference evidence="1" key="1">
    <citation type="journal article" date="2015" name="Nature">
        <title>Complex archaea that bridge the gap between prokaryotes and eukaryotes.</title>
        <authorList>
            <person name="Spang A."/>
            <person name="Saw J.H."/>
            <person name="Jorgensen S.L."/>
            <person name="Zaremba-Niedzwiedzka K."/>
            <person name="Martijn J."/>
            <person name="Lind A.E."/>
            <person name="van Eijk R."/>
            <person name="Schleper C."/>
            <person name="Guy L."/>
            <person name="Ettema T.J."/>
        </authorList>
    </citation>
    <scope>NUCLEOTIDE SEQUENCE</scope>
</reference>
<proteinExistence type="predicted"/>
<accession>A0A0F9N107</accession>
<sequence length="62" mass="7227">MGTNKSHYTQKMTLENPSLKKSKMVEIEDFHSSDSLVQKRKEILTSIVIPLYNEEKSIKRCN</sequence>
<dbReference type="AlphaFoldDB" id="A0A0F9N107"/>
<evidence type="ECO:0000313" key="1">
    <source>
        <dbReference type="EMBL" id="KKN05407.1"/>
    </source>
</evidence>
<name>A0A0F9N107_9ZZZZ</name>
<gene>
    <name evidence="1" type="ORF">LCGC14_1087610</name>
</gene>
<protein>
    <submittedName>
        <fullName evidence="1">Uncharacterized protein</fullName>
    </submittedName>
</protein>
<dbReference type="EMBL" id="LAZR01004809">
    <property type="protein sequence ID" value="KKN05407.1"/>
    <property type="molecule type" value="Genomic_DNA"/>
</dbReference>
<organism evidence="1">
    <name type="scientific">marine sediment metagenome</name>
    <dbReference type="NCBI Taxonomy" id="412755"/>
    <lineage>
        <taxon>unclassified sequences</taxon>
        <taxon>metagenomes</taxon>
        <taxon>ecological metagenomes</taxon>
    </lineage>
</organism>